<proteinExistence type="inferred from homology"/>
<dbReference type="Gene3D" id="3.50.50.60">
    <property type="entry name" value="FAD/NAD(P)-binding domain"/>
    <property type="match status" value="1"/>
</dbReference>
<comment type="subcellular location">
    <subcellularLocation>
        <location evidence="2">Endoplasmic reticulum membrane</location>
        <topology evidence="2">Single-pass membrane protein</topology>
    </subcellularLocation>
</comment>
<accession>A0A914ENN4</accession>
<protein>
    <recommendedName>
        <fullName evidence="19">Flavin-containing monooxygenase</fullName>
        <ecNumber evidence="19">1.-.-.-</ecNumber>
    </recommendedName>
</protein>
<evidence type="ECO:0000256" key="17">
    <source>
        <dbReference type="ARBA" id="ARBA00049443"/>
    </source>
</evidence>
<evidence type="ECO:0000256" key="1">
    <source>
        <dbReference type="ARBA" id="ARBA00001974"/>
    </source>
</evidence>
<organism evidence="20 21">
    <name type="scientific">Acrobeloides nanus</name>
    <dbReference type="NCBI Taxonomy" id="290746"/>
    <lineage>
        <taxon>Eukaryota</taxon>
        <taxon>Metazoa</taxon>
        <taxon>Ecdysozoa</taxon>
        <taxon>Nematoda</taxon>
        <taxon>Chromadorea</taxon>
        <taxon>Rhabditida</taxon>
        <taxon>Tylenchina</taxon>
        <taxon>Cephalobomorpha</taxon>
        <taxon>Cephaloboidea</taxon>
        <taxon>Cephalobidae</taxon>
        <taxon>Acrobeloides</taxon>
    </lineage>
</organism>
<dbReference type="PIRSF" id="PIRSF000332">
    <property type="entry name" value="FMO"/>
    <property type="match status" value="1"/>
</dbReference>
<evidence type="ECO:0000256" key="6">
    <source>
        <dbReference type="ARBA" id="ARBA00022824"/>
    </source>
</evidence>
<comment type="catalytic activity">
    <reaction evidence="14">
        <text>hypotaurine + NADH + O2 + H(+) = taurine + NAD(+) + H2O</text>
        <dbReference type="Rhea" id="RHEA:74111"/>
        <dbReference type="ChEBI" id="CHEBI:15377"/>
        <dbReference type="ChEBI" id="CHEBI:15378"/>
        <dbReference type="ChEBI" id="CHEBI:15379"/>
        <dbReference type="ChEBI" id="CHEBI:57540"/>
        <dbReference type="ChEBI" id="CHEBI:57853"/>
        <dbReference type="ChEBI" id="CHEBI:57945"/>
        <dbReference type="ChEBI" id="CHEBI:507393"/>
        <dbReference type="EC" id="1.14.13.8"/>
    </reaction>
    <physiologicalReaction direction="left-to-right" evidence="14">
        <dbReference type="Rhea" id="RHEA:74112"/>
    </physiologicalReaction>
</comment>
<keyword evidence="6 18" id="KW-0256">Endoplasmic reticulum</keyword>
<dbReference type="GO" id="GO:0050660">
    <property type="term" value="F:flavin adenine dinucleotide binding"/>
    <property type="evidence" value="ECO:0007669"/>
    <property type="project" value="InterPro"/>
</dbReference>
<evidence type="ECO:0000256" key="19">
    <source>
        <dbReference type="RuleBase" id="RU361177"/>
    </source>
</evidence>
<evidence type="ECO:0000256" key="7">
    <source>
        <dbReference type="ARBA" id="ARBA00022827"/>
    </source>
</evidence>
<dbReference type="WBParaSite" id="ACRNAN_scaffold904.g21504.t1">
    <property type="protein sequence ID" value="ACRNAN_scaffold904.g21504.t1"/>
    <property type="gene ID" value="ACRNAN_scaffold904.g21504"/>
</dbReference>
<keyword evidence="12 18" id="KW-0472">Membrane</keyword>
<dbReference type="GO" id="GO:0050661">
    <property type="term" value="F:NADP binding"/>
    <property type="evidence" value="ECO:0007669"/>
    <property type="project" value="InterPro"/>
</dbReference>
<comment type="catalytic activity">
    <reaction evidence="17">
        <text>N,N-dimethylaniline + NADPH + O2 + H(+) = N,N-dimethylaniline N-oxide + NADP(+) + H2O</text>
        <dbReference type="Rhea" id="RHEA:24468"/>
        <dbReference type="ChEBI" id="CHEBI:15377"/>
        <dbReference type="ChEBI" id="CHEBI:15378"/>
        <dbReference type="ChEBI" id="CHEBI:15379"/>
        <dbReference type="ChEBI" id="CHEBI:16269"/>
        <dbReference type="ChEBI" id="CHEBI:17735"/>
        <dbReference type="ChEBI" id="CHEBI:57783"/>
        <dbReference type="ChEBI" id="CHEBI:58349"/>
        <dbReference type="EC" id="1.14.13.8"/>
    </reaction>
    <physiologicalReaction direction="left-to-right" evidence="17">
        <dbReference type="Rhea" id="RHEA:24469"/>
    </physiologicalReaction>
</comment>
<dbReference type="InterPro" id="IPR020946">
    <property type="entry name" value="Flavin_mOase-like"/>
</dbReference>
<evidence type="ECO:0000256" key="2">
    <source>
        <dbReference type="ARBA" id="ARBA00004389"/>
    </source>
</evidence>
<reference evidence="21" key="1">
    <citation type="submission" date="2022-11" db="UniProtKB">
        <authorList>
            <consortium name="WormBaseParasite"/>
        </authorList>
    </citation>
    <scope>IDENTIFICATION</scope>
</reference>
<evidence type="ECO:0000256" key="15">
    <source>
        <dbReference type="ARBA" id="ARBA00048041"/>
    </source>
</evidence>
<sequence length="530" mass="60526">MNGRKLRVLVVGAGASGLPAIKTALEYGFSVVCLEKSNDIGGLWRYKENPELGEGTVMKSTVINTSKEMTAYSDFPPPADEANYMHNRAMLQYLRSYANHFSLLEHIRFRHELLNVERTNDFSETGQWVVIYKDVEADKIHTEIFDGVMVCTGHHAHPHWPAPFPGQDLFKGKILHSHSFHSGKDFEDQNVVVVGIGNSGGDIAVELSKISTKVYLSTRSGSWVINRVWDHGEPSDLAYLNRFTFFAKSLLPWRFQNWVLERKVNKRFDHGRFGLRPAHRILEAHVTVNDELPNRIISGTVVVKPNILKFGERSVIFDDGTVAENVDTVIFATGYSFDFPLLEKGKLIEVKNNRVTLYKLMFPPELAPRNSLAIIGLIQPTGSIMPISEMQSRVFCASLAGEATLPSQEEMWKSALRSNLANSKRFLDRQRHTIQVYYVTYMDQLAKLIKVKPNIKKYVLTDNQLARKLIFHGLVPYQYRLDGPHCWHGAREAILHMEERVFNCTRTRRTPETELSQPICKFYAWKILFS</sequence>
<evidence type="ECO:0000256" key="18">
    <source>
        <dbReference type="PIRNR" id="PIRNR000332"/>
    </source>
</evidence>
<keyword evidence="10 18" id="KW-0560">Oxidoreductase</keyword>
<dbReference type="Proteomes" id="UP000887540">
    <property type="component" value="Unplaced"/>
</dbReference>
<keyword evidence="8 18" id="KW-0521">NADP</keyword>
<comment type="catalytic activity">
    <reaction evidence="15">
        <text>hypotaurine + NADPH + O2 + H(+) = taurine + NADP(+) + H2O</text>
        <dbReference type="Rhea" id="RHEA:69819"/>
        <dbReference type="ChEBI" id="CHEBI:15377"/>
        <dbReference type="ChEBI" id="CHEBI:15378"/>
        <dbReference type="ChEBI" id="CHEBI:15379"/>
        <dbReference type="ChEBI" id="CHEBI:57783"/>
        <dbReference type="ChEBI" id="CHEBI:57853"/>
        <dbReference type="ChEBI" id="CHEBI:58349"/>
        <dbReference type="ChEBI" id="CHEBI:507393"/>
        <dbReference type="EC" id="1.14.13.8"/>
    </reaction>
    <physiologicalReaction direction="left-to-right" evidence="15">
        <dbReference type="Rhea" id="RHEA:69820"/>
    </physiologicalReaction>
</comment>
<keyword evidence="11 18" id="KW-0503">Monooxygenase</keyword>
<evidence type="ECO:0000256" key="3">
    <source>
        <dbReference type="ARBA" id="ARBA00009183"/>
    </source>
</evidence>
<keyword evidence="20" id="KW-1185">Reference proteome</keyword>
<evidence type="ECO:0000256" key="5">
    <source>
        <dbReference type="ARBA" id="ARBA00022692"/>
    </source>
</evidence>
<keyword evidence="4 18" id="KW-0285">Flavoprotein</keyword>
<dbReference type="PANTHER" id="PTHR23023">
    <property type="entry name" value="DIMETHYLANILINE MONOOXYGENASE"/>
    <property type="match status" value="1"/>
</dbReference>
<dbReference type="GO" id="GO:0005789">
    <property type="term" value="C:endoplasmic reticulum membrane"/>
    <property type="evidence" value="ECO:0007669"/>
    <property type="project" value="UniProtKB-SubCell"/>
</dbReference>
<dbReference type="Pfam" id="PF00743">
    <property type="entry name" value="FMO-like"/>
    <property type="match status" value="1"/>
</dbReference>
<dbReference type="InterPro" id="IPR036188">
    <property type="entry name" value="FAD/NAD-bd_sf"/>
</dbReference>
<dbReference type="InterPro" id="IPR000960">
    <property type="entry name" value="Flavin_mOase"/>
</dbReference>
<dbReference type="GO" id="GO:0004499">
    <property type="term" value="F:N,N-dimethylaniline monooxygenase activity"/>
    <property type="evidence" value="ECO:0007669"/>
    <property type="project" value="UniProtKB-UniRule"/>
</dbReference>
<dbReference type="AlphaFoldDB" id="A0A914ENN4"/>
<name>A0A914ENN4_9BILA</name>
<evidence type="ECO:0000256" key="16">
    <source>
        <dbReference type="ARBA" id="ARBA00048088"/>
    </source>
</evidence>
<dbReference type="FunFam" id="3.50.50.60:FF:000159">
    <property type="entry name" value="Dimethylaniline monooxygenase [N-oxide-forming]"/>
    <property type="match status" value="1"/>
</dbReference>
<keyword evidence="7 18" id="KW-0274">FAD</keyword>
<dbReference type="EC" id="1.-.-.-" evidence="19"/>
<evidence type="ECO:0000256" key="10">
    <source>
        <dbReference type="ARBA" id="ARBA00023002"/>
    </source>
</evidence>
<evidence type="ECO:0000256" key="12">
    <source>
        <dbReference type="ARBA" id="ARBA00023136"/>
    </source>
</evidence>
<evidence type="ECO:0000256" key="4">
    <source>
        <dbReference type="ARBA" id="ARBA00022630"/>
    </source>
</evidence>
<evidence type="ECO:0000256" key="8">
    <source>
        <dbReference type="ARBA" id="ARBA00022857"/>
    </source>
</evidence>
<evidence type="ECO:0000256" key="13">
    <source>
        <dbReference type="ARBA" id="ARBA00045957"/>
    </source>
</evidence>
<dbReference type="InterPro" id="IPR050346">
    <property type="entry name" value="FMO-like"/>
</dbReference>
<evidence type="ECO:0000313" key="20">
    <source>
        <dbReference type="Proteomes" id="UP000887540"/>
    </source>
</evidence>
<evidence type="ECO:0000256" key="14">
    <source>
        <dbReference type="ARBA" id="ARBA00047338"/>
    </source>
</evidence>
<keyword evidence="9" id="KW-1133">Transmembrane helix</keyword>
<dbReference type="SUPFAM" id="SSF51905">
    <property type="entry name" value="FAD/NAD(P)-binding domain"/>
    <property type="match status" value="2"/>
</dbReference>
<dbReference type="PRINTS" id="PR01121">
    <property type="entry name" value="FMOXYGENASE1"/>
</dbReference>
<comment type="catalytic activity">
    <reaction evidence="16">
        <text>trimethylamine + NADPH + O2 = trimethylamine N-oxide + NADP(+) + H2O</text>
        <dbReference type="Rhea" id="RHEA:31979"/>
        <dbReference type="ChEBI" id="CHEBI:15377"/>
        <dbReference type="ChEBI" id="CHEBI:15379"/>
        <dbReference type="ChEBI" id="CHEBI:15724"/>
        <dbReference type="ChEBI" id="CHEBI:57783"/>
        <dbReference type="ChEBI" id="CHEBI:58349"/>
        <dbReference type="ChEBI" id="CHEBI:58389"/>
        <dbReference type="EC" id="1.14.13.148"/>
    </reaction>
    <physiologicalReaction direction="left-to-right" evidence="16">
        <dbReference type="Rhea" id="RHEA:31980"/>
    </physiologicalReaction>
</comment>
<evidence type="ECO:0000256" key="9">
    <source>
        <dbReference type="ARBA" id="ARBA00022989"/>
    </source>
</evidence>
<dbReference type="InterPro" id="IPR002253">
    <property type="entry name" value="Flavin_mOase_1"/>
</dbReference>
<dbReference type="GO" id="GO:0034899">
    <property type="term" value="F:trimethylamine monooxygenase activity"/>
    <property type="evidence" value="ECO:0007669"/>
    <property type="project" value="UniProtKB-EC"/>
</dbReference>
<evidence type="ECO:0000313" key="21">
    <source>
        <dbReference type="WBParaSite" id="ACRNAN_scaffold904.g21504.t1"/>
    </source>
</evidence>
<evidence type="ECO:0000256" key="11">
    <source>
        <dbReference type="ARBA" id="ARBA00023033"/>
    </source>
</evidence>
<comment type="cofactor">
    <cofactor evidence="1 18 19">
        <name>FAD</name>
        <dbReference type="ChEBI" id="CHEBI:57692"/>
    </cofactor>
</comment>
<comment type="function">
    <text evidence="13">Broad spectrum monooxygenase that catalyzes the oxygenation of a wide variety of nitrogen- and sulfur-containing compounds including xenobiotics. Catalyzes the S-oxygenation of hypotaurine to produce taurine, an organic osmolyte involved in cell volume regulation as well as a variety of cytoprotective and developmental processes. In vitro, catalyzes the N-oxygenation of trimethylamine (TMA) to produce trimethylamine N-oxide (TMAO) and could therefore participate to the detoxification of this compound that is generated by the action of gut microbiota from dietary precursors such as choline, choline containing compounds, betaine or L-carnitine.</text>
</comment>
<comment type="similarity">
    <text evidence="3 18 19">Belongs to the FMO family.</text>
</comment>
<keyword evidence="5" id="KW-0812">Transmembrane</keyword>
<dbReference type="PRINTS" id="PR00370">
    <property type="entry name" value="FMOXYGENASE"/>
</dbReference>